<evidence type="ECO:0000313" key="1">
    <source>
        <dbReference type="EMBL" id="RSI83882.1"/>
    </source>
</evidence>
<evidence type="ECO:0000313" key="2">
    <source>
        <dbReference type="Proteomes" id="UP000278970"/>
    </source>
</evidence>
<reference evidence="1 2" key="1">
    <citation type="submission" date="2018-11" db="EMBL/GenBank/DDBJ databases">
        <title>Species Designations Belie Phenotypic and Genotypic Heterogeneity in Oral Streptococci.</title>
        <authorList>
            <person name="Velsko I."/>
        </authorList>
    </citation>
    <scope>NUCLEOTIDE SEQUENCE [LARGE SCALE GENOMIC DNA]</scope>
    <source>
        <strain evidence="1 2">BCA11</strain>
    </source>
</reference>
<gene>
    <name evidence="1" type="ORF">D8854_03110</name>
</gene>
<name>A0A3R9JU96_STRMT</name>
<sequence length="86" mass="9590">MNSLHKSTKETALAQIANPYQLAVAKELSHKMASTQAQELLASDILFKIGNLALIQAEIIKNNPEALAYTDYVIRAFTHYTTEKLK</sequence>
<dbReference type="OrthoDB" id="2224703at2"/>
<organism evidence="1 2">
    <name type="scientific">Streptococcus mitis</name>
    <dbReference type="NCBI Taxonomy" id="28037"/>
    <lineage>
        <taxon>Bacteria</taxon>
        <taxon>Bacillati</taxon>
        <taxon>Bacillota</taxon>
        <taxon>Bacilli</taxon>
        <taxon>Lactobacillales</taxon>
        <taxon>Streptococcaceae</taxon>
        <taxon>Streptococcus</taxon>
        <taxon>Streptococcus mitis group</taxon>
    </lineage>
</organism>
<dbReference type="AlphaFoldDB" id="A0A3R9JU96"/>
<dbReference type="RefSeq" id="WP_125449554.1">
    <property type="nucleotide sequence ID" value="NZ_RJNS01000001.1"/>
</dbReference>
<dbReference type="Proteomes" id="UP000278970">
    <property type="component" value="Unassembled WGS sequence"/>
</dbReference>
<dbReference type="EMBL" id="RJNS01000001">
    <property type="protein sequence ID" value="RSI83882.1"/>
    <property type="molecule type" value="Genomic_DNA"/>
</dbReference>
<accession>A0A3R9JU96</accession>
<comment type="caution">
    <text evidence="1">The sequence shown here is derived from an EMBL/GenBank/DDBJ whole genome shotgun (WGS) entry which is preliminary data.</text>
</comment>
<proteinExistence type="predicted"/>
<protein>
    <submittedName>
        <fullName evidence="1">Uncharacterized protein</fullName>
    </submittedName>
</protein>